<evidence type="ECO:0000256" key="3">
    <source>
        <dbReference type="ARBA" id="ARBA00023125"/>
    </source>
</evidence>
<keyword evidence="3" id="KW-0238">DNA-binding</keyword>
<dbReference type="PANTHER" id="PTHR10252">
    <property type="entry name" value="HISTONE-LIKE TRANSCRIPTION FACTOR CCAAT-RELATED"/>
    <property type="match status" value="1"/>
</dbReference>
<dbReference type="SUPFAM" id="SSF47113">
    <property type="entry name" value="Histone-fold"/>
    <property type="match status" value="1"/>
</dbReference>
<feature type="region of interest" description="Disordered" evidence="7">
    <location>
        <begin position="353"/>
        <end position="375"/>
    </location>
</feature>
<evidence type="ECO:0000256" key="5">
    <source>
        <dbReference type="ARBA" id="ARBA00023242"/>
    </source>
</evidence>
<protein>
    <recommendedName>
        <fullName evidence="8">Transcription factor CBF/NF-Y/archaeal histone domain-containing protein</fullName>
    </recommendedName>
</protein>
<evidence type="ECO:0000259" key="8">
    <source>
        <dbReference type="Pfam" id="PF00808"/>
    </source>
</evidence>
<proteinExistence type="inferred from homology"/>
<keyword evidence="10" id="KW-1185">Reference proteome</keyword>
<dbReference type="InterPro" id="IPR003958">
    <property type="entry name" value="CBFA_NFYB_domain"/>
</dbReference>
<dbReference type="Proteomes" id="UP001165065">
    <property type="component" value="Unassembled WGS sequence"/>
</dbReference>
<dbReference type="FunFam" id="1.10.20.10:FF:000062">
    <property type="entry name" value="Nuclear transcription factor Y subunit C"/>
    <property type="match status" value="1"/>
</dbReference>
<evidence type="ECO:0000256" key="2">
    <source>
        <dbReference type="ARBA" id="ARBA00023015"/>
    </source>
</evidence>
<reference evidence="10" key="1">
    <citation type="journal article" date="2023" name="Commun. Biol.">
        <title>Genome analysis of Parmales, the sister group of diatoms, reveals the evolutionary specialization of diatoms from phago-mixotrophs to photoautotrophs.</title>
        <authorList>
            <person name="Ban H."/>
            <person name="Sato S."/>
            <person name="Yoshikawa S."/>
            <person name="Yamada K."/>
            <person name="Nakamura Y."/>
            <person name="Ichinomiya M."/>
            <person name="Sato N."/>
            <person name="Blanc-Mathieu R."/>
            <person name="Endo H."/>
            <person name="Kuwata A."/>
            <person name="Ogata H."/>
        </authorList>
    </citation>
    <scope>NUCLEOTIDE SEQUENCE [LARGE SCALE GENOMIC DNA]</scope>
</reference>
<evidence type="ECO:0000256" key="4">
    <source>
        <dbReference type="ARBA" id="ARBA00023163"/>
    </source>
</evidence>
<evidence type="ECO:0000256" key="7">
    <source>
        <dbReference type="SAM" id="MobiDB-lite"/>
    </source>
</evidence>
<dbReference type="EMBL" id="BRYA01000135">
    <property type="protein sequence ID" value="GMI40739.1"/>
    <property type="molecule type" value="Genomic_DNA"/>
</dbReference>
<comment type="subcellular location">
    <subcellularLocation>
        <location evidence="1">Nucleus</location>
    </subcellularLocation>
</comment>
<dbReference type="GO" id="GO:0005634">
    <property type="term" value="C:nucleus"/>
    <property type="evidence" value="ECO:0007669"/>
    <property type="project" value="UniProtKB-SubCell"/>
</dbReference>
<dbReference type="GO" id="GO:0000978">
    <property type="term" value="F:RNA polymerase II cis-regulatory region sequence-specific DNA binding"/>
    <property type="evidence" value="ECO:0007669"/>
    <property type="project" value="TreeGrafter"/>
</dbReference>
<evidence type="ECO:0000313" key="10">
    <source>
        <dbReference type="Proteomes" id="UP001165065"/>
    </source>
</evidence>
<feature type="domain" description="Transcription factor CBF/NF-Y/archaeal histone" evidence="8">
    <location>
        <begin position="426"/>
        <end position="488"/>
    </location>
</feature>
<comment type="caution">
    <text evidence="9">The sequence shown here is derived from an EMBL/GenBank/DDBJ whole genome shotgun (WGS) entry which is preliminary data.</text>
</comment>
<keyword evidence="4" id="KW-0804">Transcription</keyword>
<keyword evidence="2" id="KW-0805">Transcription regulation</keyword>
<feature type="region of interest" description="Disordered" evidence="7">
    <location>
        <begin position="546"/>
        <end position="599"/>
    </location>
</feature>
<accession>A0A9W7L9V6</accession>
<dbReference type="Gene3D" id="1.10.20.10">
    <property type="entry name" value="Histone, subunit A"/>
    <property type="match status" value="1"/>
</dbReference>
<dbReference type="PANTHER" id="PTHR10252:SF8">
    <property type="entry name" value="NUCLEAR TRANSCRIPTION FACTOR Y SUBUNIT GAMMA"/>
    <property type="match status" value="1"/>
</dbReference>
<dbReference type="CDD" id="cd22908">
    <property type="entry name" value="HFD_NFYC-like"/>
    <property type="match status" value="1"/>
</dbReference>
<evidence type="ECO:0000256" key="6">
    <source>
        <dbReference type="ARBA" id="ARBA00038129"/>
    </source>
</evidence>
<organism evidence="9 10">
    <name type="scientific">Triparma columacea</name>
    <dbReference type="NCBI Taxonomy" id="722753"/>
    <lineage>
        <taxon>Eukaryota</taxon>
        <taxon>Sar</taxon>
        <taxon>Stramenopiles</taxon>
        <taxon>Ochrophyta</taxon>
        <taxon>Bolidophyceae</taxon>
        <taxon>Parmales</taxon>
        <taxon>Triparmaceae</taxon>
        <taxon>Triparma</taxon>
    </lineage>
</organism>
<dbReference type="GO" id="GO:0046982">
    <property type="term" value="F:protein heterodimerization activity"/>
    <property type="evidence" value="ECO:0007669"/>
    <property type="project" value="InterPro"/>
</dbReference>
<feature type="compositionally biased region" description="Acidic residues" evidence="7">
    <location>
        <begin position="546"/>
        <end position="559"/>
    </location>
</feature>
<keyword evidence="5" id="KW-0539">Nucleus</keyword>
<dbReference type="GO" id="GO:0000981">
    <property type="term" value="F:DNA-binding transcription factor activity, RNA polymerase II-specific"/>
    <property type="evidence" value="ECO:0007669"/>
    <property type="project" value="TreeGrafter"/>
</dbReference>
<dbReference type="InterPro" id="IPR050568">
    <property type="entry name" value="Transcr_DNA_Rep_Reg"/>
</dbReference>
<evidence type="ECO:0000256" key="1">
    <source>
        <dbReference type="ARBA" id="ARBA00004123"/>
    </source>
</evidence>
<dbReference type="AlphaFoldDB" id="A0A9W7L9V6"/>
<name>A0A9W7L9V6_9STRA</name>
<dbReference type="OrthoDB" id="1272441at2759"/>
<feature type="compositionally biased region" description="Basic and acidic residues" evidence="7">
    <location>
        <begin position="353"/>
        <end position="371"/>
    </location>
</feature>
<sequence length="599" mass="66311">MRPPPHFAVQEPGNSPGLQIKGVVQAQLPAFNPTFSGVGGKEQEEEEREEITYVINCCPWVTAKAADLAEEIFRREKASRIGVGYIKGVWARRNKSPLNLNVPPSPGGAEAGEQEWEDDGTATGFASHAVTVMMGLIRSCADSALNKFDRSCGMPPFLDDGSVRYVAEGMIEAAKVAGDWVTRNEMMKVEGTKETVGEIERSSHVKANEIIHLNGTAQGVGARERAMRVHQLSQALCYKRIERGGQEGRIRDKWGEVKGRIKRMKKEVGERYEARLKGLKEGSEKENFEKLREAQIKAGGDYERLVKEHMIKVMSSRPSVGWGKREELEGQMVGNMEGQWKTFGTQLDEMSKRYEDAKRQEEGKGGKKGDDGIGDSLFGAGEQVMGAEEVAAEIQKQMKTYWSKQERAIDDMEIGTEQEFKNHNDLPLARIKRIMKSDEDVRMISAEAPVLFAKACELFILELTLSSWCHSQGQKRRTVQREDIQNAVKNTEVLDFLVDVITTDGMALDDGPPGREELEGMMGLMGSPPGGVARVVSQSYGGMGMMEEDDDDEGEYDDDEKMRTPVKAEGKGDGEGEWFVGSGGERTRVKTEAKPGGSI</sequence>
<gene>
    <name evidence="9" type="ORF">TrCOL_g10104</name>
</gene>
<feature type="compositionally biased region" description="Basic and acidic residues" evidence="7">
    <location>
        <begin position="560"/>
        <end position="574"/>
    </location>
</feature>
<dbReference type="InterPro" id="IPR009072">
    <property type="entry name" value="Histone-fold"/>
</dbReference>
<evidence type="ECO:0000313" key="9">
    <source>
        <dbReference type="EMBL" id="GMI40739.1"/>
    </source>
</evidence>
<comment type="similarity">
    <text evidence="6">Belongs to the NFYC/HAP5 subunit family.</text>
</comment>
<dbReference type="Pfam" id="PF00808">
    <property type="entry name" value="CBFD_NFYB_HMF"/>
    <property type="match status" value="1"/>
</dbReference>